<keyword evidence="2" id="KW-1185">Reference proteome</keyword>
<reference evidence="1" key="1">
    <citation type="submission" date="2022-10" db="EMBL/GenBank/DDBJ databases">
        <title>Culturing micro-colonial fungi from biological soil crusts in the Mojave desert and describing Neophaeococcomyces mojavensis, and introducing the new genera and species Taxawa tesnikishii.</title>
        <authorList>
            <person name="Kurbessoian T."/>
            <person name="Stajich J.E."/>
        </authorList>
    </citation>
    <scope>NUCLEOTIDE SEQUENCE</scope>
    <source>
        <strain evidence="1">JES_112</strain>
    </source>
</reference>
<dbReference type="EMBL" id="JAPDRQ010000231">
    <property type="protein sequence ID" value="KAJ9651879.1"/>
    <property type="molecule type" value="Genomic_DNA"/>
</dbReference>
<accession>A0ACC2ZWN5</accession>
<proteinExistence type="predicted"/>
<evidence type="ECO:0000313" key="2">
    <source>
        <dbReference type="Proteomes" id="UP001172386"/>
    </source>
</evidence>
<name>A0ACC2ZWN5_9EURO</name>
<protein>
    <submittedName>
        <fullName evidence="1">Uncharacterized protein</fullName>
    </submittedName>
</protein>
<organism evidence="1 2">
    <name type="scientific">Neophaeococcomyces mojaviensis</name>
    <dbReference type="NCBI Taxonomy" id="3383035"/>
    <lineage>
        <taxon>Eukaryota</taxon>
        <taxon>Fungi</taxon>
        <taxon>Dikarya</taxon>
        <taxon>Ascomycota</taxon>
        <taxon>Pezizomycotina</taxon>
        <taxon>Eurotiomycetes</taxon>
        <taxon>Chaetothyriomycetidae</taxon>
        <taxon>Chaetothyriales</taxon>
        <taxon>Chaetothyriales incertae sedis</taxon>
        <taxon>Neophaeococcomyces</taxon>
    </lineage>
</organism>
<gene>
    <name evidence="1" type="ORF">H2198_008877</name>
</gene>
<dbReference type="Proteomes" id="UP001172386">
    <property type="component" value="Unassembled WGS sequence"/>
</dbReference>
<sequence>MRRDVPCNASSSIIFGGELGWKADEWTDSDDRVRGGNSQSHLRIYRAHAVFNGHLDIDTLGGAGFASQRTSGDDHHWDLSRFEGIQITFDPSHTDEKTYTFILKDELLPQDPDTGREKSTTSWEYDFSIKTACIYGANPSLRTVTIHWDALKPTYRGRPKADAKPLTKADVRRMSIMMRSFFGTQKGEFTLDLYSISGIAGGNNMETDTPSPMTDNDDQDSITGYDKPAAYAEVLKKPNLLLNILCCGLKL</sequence>
<evidence type="ECO:0000313" key="1">
    <source>
        <dbReference type="EMBL" id="KAJ9651879.1"/>
    </source>
</evidence>
<comment type="caution">
    <text evidence="1">The sequence shown here is derived from an EMBL/GenBank/DDBJ whole genome shotgun (WGS) entry which is preliminary data.</text>
</comment>